<dbReference type="Proteomes" id="UP000199403">
    <property type="component" value="Unassembled WGS sequence"/>
</dbReference>
<dbReference type="InterPro" id="IPR015421">
    <property type="entry name" value="PyrdxlP-dep_Trfase_major"/>
</dbReference>
<protein>
    <submittedName>
        <fullName evidence="5">dTDP-4-amino-4,6-dideoxygalactose transaminase</fullName>
    </submittedName>
</protein>
<evidence type="ECO:0000313" key="5">
    <source>
        <dbReference type="EMBL" id="SEJ73739.1"/>
    </source>
</evidence>
<dbReference type="SUPFAM" id="SSF53383">
    <property type="entry name" value="PLP-dependent transferases"/>
    <property type="match status" value="1"/>
</dbReference>
<feature type="signal peptide" evidence="4">
    <location>
        <begin position="1"/>
        <end position="29"/>
    </location>
</feature>
<dbReference type="InterPro" id="IPR015422">
    <property type="entry name" value="PyrdxlP-dep_Trfase_small"/>
</dbReference>
<dbReference type="GO" id="GO:0008483">
    <property type="term" value="F:transaminase activity"/>
    <property type="evidence" value="ECO:0007669"/>
    <property type="project" value="TreeGrafter"/>
</dbReference>
<dbReference type="GO" id="GO:0000271">
    <property type="term" value="P:polysaccharide biosynthetic process"/>
    <property type="evidence" value="ECO:0007669"/>
    <property type="project" value="TreeGrafter"/>
</dbReference>
<organism evidence="5 6">
    <name type="scientific">Cyclobacterium xiamenense</name>
    <dbReference type="NCBI Taxonomy" id="1297121"/>
    <lineage>
        <taxon>Bacteria</taxon>
        <taxon>Pseudomonadati</taxon>
        <taxon>Bacteroidota</taxon>
        <taxon>Cytophagia</taxon>
        <taxon>Cytophagales</taxon>
        <taxon>Cyclobacteriaceae</taxon>
        <taxon>Cyclobacterium</taxon>
    </lineage>
</organism>
<dbReference type="PANTHER" id="PTHR30244">
    <property type="entry name" value="TRANSAMINASE"/>
    <property type="match status" value="1"/>
</dbReference>
<comment type="similarity">
    <text evidence="1 2">Belongs to the DegT/DnrJ/EryC1 family.</text>
</comment>
<feature type="chain" id="PRO_5011639700" evidence="4">
    <location>
        <begin position="30"/>
        <end position="456"/>
    </location>
</feature>
<dbReference type="STRING" id="1416801.SAMN05192553_11075"/>
<feature type="region of interest" description="Disordered" evidence="3">
    <location>
        <begin position="253"/>
        <end position="274"/>
    </location>
</feature>
<keyword evidence="2" id="KW-0663">Pyridoxal phosphate</keyword>
<dbReference type="CDD" id="cd00616">
    <property type="entry name" value="AHBA_syn"/>
    <property type="match status" value="1"/>
</dbReference>
<dbReference type="PROSITE" id="PS51318">
    <property type="entry name" value="TAT"/>
    <property type="match status" value="1"/>
</dbReference>
<proteinExistence type="inferred from homology"/>
<dbReference type="GO" id="GO:0030170">
    <property type="term" value="F:pyridoxal phosphate binding"/>
    <property type="evidence" value="ECO:0007669"/>
    <property type="project" value="TreeGrafter"/>
</dbReference>
<evidence type="ECO:0000256" key="4">
    <source>
        <dbReference type="SAM" id="SignalP"/>
    </source>
</evidence>
<evidence type="ECO:0000256" key="3">
    <source>
        <dbReference type="SAM" id="MobiDB-lite"/>
    </source>
</evidence>
<evidence type="ECO:0000256" key="1">
    <source>
        <dbReference type="ARBA" id="ARBA00037999"/>
    </source>
</evidence>
<dbReference type="Gene3D" id="3.40.640.10">
    <property type="entry name" value="Type I PLP-dependent aspartate aminotransferase-like (Major domain)"/>
    <property type="match status" value="1"/>
</dbReference>
<evidence type="ECO:0000256" key="2">
    <source>
        <dbReference type="RuleBase" id="RU004508"/>
    </source>
</evidence>
<dbReference type="EMBL" id="FNZH01000010">
    <property type="protein sequence ID" value="SEJ73739.1"/>
    <property type="molecule type" value="Genomic_DNA"/>
</dbReference>
<feature type="compositionally biased region" description="Low complexity" evidence="3">
    <location>
        <begin position="258"/>
        <end position="274"/>
    </location>
</feature>
<accession>A0A1H7B7S0</accession>
<name>A0A1H7B7S0_9BACT</name>
<reference evidence="6" key="1">
    <citation type="submission" date="2016-10" db="EMBL/GenBank/DDBJ databases">
        <authorList>
            <person name="Varghese N."/>
            <person name="Submissions S."/>
        </authorList>
    </citation>
    <scope>NUCLEOTIDE SEQUENCE [LARGE SCALE GENOMIC DNA]</scope>
    <source>
        <strain evidence="6">IBRC-M 10761</strain>
    </source>
</reference>
<keyword evidence="4" id="KW-0732">Signal</keyword>
<dbReference type="OrthoDB" id="9810913at2"/>
<dbReference type="Pfam" id="PF01041">
    <property type="entry name" value="DegT_DnrJ_EryC1"/>
    <property type="match status" value="1"/>
</dbReference>
<dbReference type="Gene3D" id="3.90.1150.10">
    <property type="entry name" value="Aspartate Aminotransferase, domain 1"/>
    <property type="match status" value="1"/>
</dbReference>
<dbReference type="PANTHER" id="PTHR30244:SF34">
    <property type="entry name" value="DTDP-4-AMINO-4,6-DIDEOXYGALACTOSE TRANSAMINASE"/>
    <property type="match status" value="1"/>
</dbReference>
<evidence type="ECO:0000313" key="6">
    <source>
        <dbReference type="Proteomes" id="UP000199403"/>
    </source>
</evidence>
<dbReference type="InterPro" id="IPR015424">
    <property type="entry name" value="PyrdxlP-dep_Trfase"/>
</dbReference>
<sequence>MNCHLDRRKFLSAMTLASAGVTLGGPAFAYLPSENKKPALLGGPKAHPGQFPSWPVAGRSDEQGLVDVLRSKKWGRLSGNSVATFENKFKELTGAKHCLGVSSGTNALYTSLGVLDIGPGDEVIIPVYTFIATYNVVVLNYALPRFVDTDLESFQIDATKIEQAISRNTRLIMPVHIGGSPADMDTVMEIAGRHDIPVIEDACQAHLAEWKGQKVGTIGMAGAFSFQSSKNLNSGEGGAVLSNDDAFARNAFNFQNQSRGTDSDSSTYRSTRGSNLRMTEFQGNLLTTQMDMLSSQARTRSLNATYLTELLREIPGIYPAKMYPGVTESAYHLYMFRYDKREFADMPRSRFLQALAAEGVPCSGGYRSMNKEDYVQRLAKNRHYLKLYGEKAMQEWVETTSCPQNDLLCEQAVWFTQSMLLGTKNDMEQIAQALVKIRNHAGELAKSGSPEKGDKK</sequence>
<dbReference type="InterPro" id="IPR000653">
    <property type="entry name" value="DegT/StrS_aminotransferase"/>
</dbReference>
<dbReference type="AlphaFoldDB" id="A0A1H7B7S0"/>
<keyword evidence="6" id="KW-1185">Reference proteome</keyword>
<gene>
    <name evidence="5" type="ORF">SAMN05192553_11075</name>
</gene>
<dbReference type="InterPro" id="IPR006311">
    <property type="entry name" value="TAT_signal"/>
</dbReference>